<dbReference type="InterPro" id="IPR029149">
    <property type="entry name" value="Creatin/AminoP/Spt16_N"/>
</dbReference>
<protein>
    <submittedName>
        <fullName evidence="8">Xaa-Pro dipeptidase</fullName>
    </submittedName>
</protein>
<dbReference type="Proteomes" id="UP000256845">
    <property type="component" value="Unassembled WGS sequence"/>
</dbReference>
<accession>A0A3D9HHS1</accession>
<dbReference type="AlphaFoldDB" id="A0A3D9HHS1"/>
<comment type="caution">
    <text evidence="8">The sequence shown here is derived from an EMBL/GenBank/DDBJ whole genome shotgun (WGS) entry which is preliminary data.</text>
</comment>
<dbReference type="Pfam" id="PF01321">
    <property type="entry name" value="Creatinase_N"/>
    <property type="match status" value="1"/>
</dbReference>
<evidence type="ECO:0000256" key="5">
    <source>
        <dbReference type="RuleBase" id="RU000590"/>
    </source>
</evidence>
<dbReference type="RefSeq" id="WP_115937290.1">
    <property type="nucleotide sequence ID" value="NZ_QRDW01000006.1"/>
</dbReference>
<sequence length="405" mass="43978">MTLGVGGSTMEAELARLNSCRARAVLIGDQERAERVGRAQTLMRENGIDAIYLDATSSLTYFTGARFYQSERIIGAVLTAAGDLAFICPAFEEEKLREGLSGTPKIHCWEEHESPFALLTEMLISLVGPGATVGLDEQAPFFLFDGLRAQNGGFDLVNAKTVTAGCRMCKTAPELALMQQAKDMTLEVQKATARILRPGIKTTEVVEFIDKAHRKMGADNGSTFCIVLFGEATAYPHGVSYAQELQEGDMVLIDTGCSLHGYQSDITRSYVFGAPNDRQRQIWDLEKAAQAAAFEAAQLGALCEDVDRAARGVIEAAGFGPGYKVPGLPHRTGHGVGMDIHEWAYLVQGDKTPLKPGMCFSNEPMICLYGEFGVRLEDHFYMGSDGPVWFTQPSHSIDDPFGLGA</sequence>
<dbReference type="InterPro" id="IPR050659">
    <property type="entry name" value="Peptidase_M24B"/>
</dbReference>
<evidence type="ECO:0000259" key="6">
    <source>
        <dbReference type="Pfam" id="PF00557"/>
    </source>
</evidence>
<dbReference type="GO" id="GO:0046872">
    <property type="term" value="F:metal ion binding"/>
    <property type="evidence" value="ECO:0007669"/>
    <property type="project" value="UniProtKB-KW"/>
</dbReference>
<evidence type="ECO:0000313" key="9">
    <source>
        <dbReference type="Proteomes" id="UP000256845"/>
    </source>
</evidence>
<reference evidence="8 9" key="1">
    <citation type="submission" date="2018-07" db="EMBL/GenBank/DDBJ databases">
        <title>Genomic Encyclopedia of Type Strains, Phase III (KMG-III): the genomes of soil and plant-associated and newly described type strains.</title>
        <authorList>
            <person name="Whitman W."/>
        </authorList>
    </citation>
    <scope>NUCLEOTIDE SEQUENCE [LARGE SCALE GENOMIC DNA]</scope>
    <source>
        <strain evidence="8 9">CECT 8488</strain>
    </source>
</reference>
<dbReference type="GO" id="GO:0006508">
    <property type="term" value="P:proteolysis"/>
    <property type="evidence" value="ECO:0007669"/>
    <property type="project" value="UniProtKB-KW"/>
</dbReference>
<dbReference type="InterPro" id="IPR036005">
    <property type="entry name" value="Creatinase/aminopeptidase-like"/>
</dbReference>
<comment type="similarity">
    <text evidence="5">Belongs to the peptidase M24B family.</text>
</comment>
<dbReference type="PANTHER" id="PTHR46112:SF3">
    <property type="entry name" value="AMINOPEPTIDASE YPDF"/>
    <property type="match status" value="1"/>
</dbReference>
<dbReference type="Pfam" id="PF00557">
    <property type="entry name" value="Peptidase_M24"/>
    <property type="match status" value="1"/>
</dbReference>
<evidence type="ECO:0000256" key="2">
    <source>
        <dbReference type="ARBA" id="ARBA00022723"/>
    </source>
</evidence>
<evidence type="ECO:0000256" key="1">
    <source>
        <dbReference type="ARBA" id="ARBA00022670"/>
    </source>
</evidence>
<dbReference type="InterPro" id="IPR000994">
    <property type="entry name" value="Pept_M24"/>
</dbReference>
<proteinExistence type="inferred from homology"/>
<keyword evidence="2 5" id="KW-0479">Metal-binding</keyword>
<name>A0A3D9HHS1_9PROT</name>
<dbReference type="OrthoDB" id="9761809at2"/>
<dbReference type="Gene3D" id="3.90.230.10">
    <property type="entry name" value="Creatinase/methionine aminopeptidase superfamily"/>
    <property type="match status" value="1"/>
</dbReference>
<dbReference type="Gene3D" id="3.40.350.10">
    <property type="entry name" value="Creatinase/prolidase N-terminal domain"/>
    <property type="match status" value="1"/>
</dbReference>
<organism evidence="8 9">
    <name type="scientific">Aestuariispira insulae</name>
    <dbReference type="NCBI Taxonomy" id="1461337"/>
    <lineage>
        <taxon>Bacteria</taxon>
        <taxon>Pseudomonadati</taxon>
        <taxon>Pseudomonadota</taxon>
        <taxon>Alphaproteobacteria</taxon>
        <taxon>Rhodospirillales</taxon>
        <taxon>Kiloniellaceae</taxon>
        <taxon>Aestuariispira</taxon>
    </lineage>
</organism>
<keyword evidence="4" id="KW-0482">Metalloprotease</keyword>
<feature type="domain" description="Creatinase N-terminal" evidence="7">
    <location>
        <begin position="35"/>
        <end position="169"/>
    </location>
</feature>
<evidence type="ECO:0000256" key="3">
    <source>
        <dbReference type="ARBA" id="ARBA00022801"/>
    </source>
</evidence>
<evidence type="ECO:0000259" key="7">
    <source>
        <dbReference type="Pfam" id="PF01321"/>
    </source>
</evidence>
<dbReference type="PANTHER" id="PTHR46112">
    <property type="entry name" value="AMINOPEPTIDASE"/>
    <property type="match status" value="1"/>
</dbReference>
<dbReference type="EMBL" id="QRDW01000006">
    <property type="protein sequence ID" value="RED49082.1"/>
    <property type="molecule type" value="Genomic_DNA"/>
</dbReference>
<keyword evidence="1" id="KW-0645">Protease</keyword>
<evidence type="ECO:0000313" key="8">
    <source>
        <dbReference type="EMBL" id="RED49082.1"/>
    </source>
</evidence>
<dbReference type="SUPFAM" id="SSF55920">
    <property type="entry name" value="Creatinase/aminopeptidase"/>
    <property type="match status" value="1"/>
</dbReference>
<keyword evidence="3" id="KW-0378">Hydrolase</keyword>
<dbReference type="GO" id="GO:0008237">
    <property type="term" value="F:metallopeptidase activity"/>
    <property type="evidence" value="ECO:0007669"/>
    <property type="project" value="UniProtKB-KW"/>
</dbReference>
<dbReference type="SUPFAM" id="SSF53092">
    <property type="entry name" value="Creatinase/prolidase N-terminal domain"/>
    <property type="match status" value="1"/>
</dbReference>
<gene>
    <name evidence="8" type="ORF">DFP90_10659</name>
</gene>
<evidence type="ECO:0000256" key="4">
    <source>
        <dbReference type="ARBA" id="ARBA00023049"/>
    </source>
</evidence>
<feature type="domain" description="Peptidase M24" evidence="6">
    <location>
        <begin position="177"/>
        <end position="381"/>
    </location>
</feature>
<dbReference type="InterPro" id="IPR001131">
    <property type="entry name" value="Peptidase_M24B_aminopep-P_CS"/>
</dbReference>
<dbReference type="InterPro" id="IPR000587">
    <property type="entry name" value="Creatinase_N"/>
</dbReference>
<dbReference type="PROSITE" id="PS00491">
    <property type="entry name" value="PROLINE_PEPTIDASE"/>
    <property type="match status" value="1"/>
</dbReference>
<keyword evidence="9" id="KW-1185">Reference proteome</keyword>